<feature type="transmembrane region" description="Helical" evidence="7">
    <location>
        <begin position="27"/>
        <end position="52"/>
    </location>
</feature>
<dbReference type="AlphaFoldDB" id="A0A9D2SSB3"/>
<evidence type="ECO:0000256" key="4">
    <source>
        <dbReference type="ARBA" id="ARBA00022840"/>
    </source>
</evidence>
<dbReference type="Pfam" id="PF00664">
    <property type="entry name" value="ABC_membrane"/>
    <property type="match status" value="1"/>
</dbReference>
<feature type="domain" description="ABC transporter" evidence="8">
    <location>
        <begin position="347"/>
        <end position="575"/>
    </location>
</feature>
<protein>
    <submittedName>
        <fullName evidence="10">ABC transporter ATP-binding protein/permease</fullName>
    </submittedName>
</protein>
<sequence length="579" mass="65575">MMNIVKKSVKTMLDGLSLLFHMKPGSIIGYIFGSILHGFSWSIEILCMQLLFDSVYDWAAGEEEITKVWINLLILGISFIFSQVMNGAFNCYGQNCNLRVSRYLSDLLFDKIKEIPLTAFEDTEQLEQIEKAVNGGRILFWVSTTVLDIIFYYGTYFFIVGSYMIQLNPVLGFTLLLIFLPCILSKSVNYLIFEKKENLAASERRRMVCYEDFLTGLHFFKETRLLGAGKYFQKLHINSLKKLGKIEWQAQVSKGVIELILSIVTAVCYGLLLYLLFNSVLNHSISLGAFAAILGSLGRLYGNMNEIVSERIGWASENVASAGNFLNFIQKTETENREKQIGNFHKIDLNNLSFSYPGSSEPVVKNVNLSIQRGETLAIVGANGSGKTTLCRLIMGLYIPTTGEIQYDNISSSEINYTDISSVFQKYCRYEMSLRKNIEISDPYTGNPYSYSEKAGRTAGVQISMDTVLGRKFHGIDLSGGQWQRVAIARGIYRKHSLLILDEPTAALDPLEESRIYHMFQKISENKTAVIVTHRLALSRIADRIIVMKAGKIIQCGTFNELVQEDGEYRKMYMEQLKW</sequence>
<dbReference type="InterPro" id="IPR039421">
    <property type="entry name" value="Type_1_exporter"/>
</dbReference>
<keyword evidence="4 10" id="KW-0067">ATP-binding</keyword>
<dbReference type="InterPro" id="IPR017871">
    <property type="entry name" value="ABC_transporter-like_CS"/>
</dbReference>
<feature type="transmembrane region" description="Helical" evidence="7">
    <location>
        <begin position="171"/>
        <end position="193"/>
    </location>
</feature>
<dbReference type="SUPFAM" id="SSF90123">
    <property type="entry name" value="ABC transporter transmembrane region"/>
    <property type="match status" value="1"/>
</dbReference>
<dbReference type="SUPFAM" id="SSF52540">
    <property type="entry name" value="P-loop containing nucleoside triphosphate hydrolases"/>
    <property type="match status" value="1"/>
</dbReference>
<evidence type="ECO:0000259" key="8">
    <source>
        <dbReference type="PROSITE" id="PS50893"/>
    </source>
</evidence>
<dbReference type="GO" id="GO:0005524">
    <property type="term" value="F:ATP binding"/>
    <property type="evidence" value="ECO:0007669"/>
    <property type="project" value="UniProtKB-KW"/>
</dbReference>
<feature type="transmembrane region" description="Helical" evidence="7">
    <location>
        <begin position="255"/>
        <end position="277"/>
    </location>
</feature>
<keyword evidence="5 7" id="KW-1133">Transmembrane helix</keyword>
<dbReference type="InterPro" id="IPR011527">
    <property type="entry name" value="ABC1_TM_dom"/>
</dbReference>
<dbReference type="GO" id="GO:0034040">
    <property type="term" value="F:ATPase-coupled lipid transmembrane transporter activity"/>
    <property type="evidence" value="ECO:0007669"/>
    <property type="project" value="TreeGrafter"/>
</dbReference>
<reference evidence="10" key="2">
    <citation type="submission" date="2021-04" db="EMBL/GenBank/DDBJ databases">
        <authorList>
            <person name="Gilroy R."/>
        </authorList>
    </citation>
    <scope>NUCLEOTIDE SEQUENCE</scope>
    <source>
        <strain evidence="10">USAMLcec2-132</strain>
    </source>
</reference>
<dbReference type="PROSITE" id="PS50929">
    <property type="entry name" value="ABC_TM1F"/>
    <property type="match status" value="1"/>
</dbReference>
<dbReference type="PROSITE" id="PS00211">
    <property type="entry name" value="ABC_TRANSPORTER_1"/>
    <property type="match status" value="1"/>
</dbReference>
<dbReference type="InterPro" id="IPR027417">
    <property type="entry name" value="P-loop_NTPase"/>
</dbReference>
<evidence type="ECO:0000313" key="10">
    <source>
        <dbReference type="EMBL" id="HJC25352.1"/>
    </source>
</evidence>
<dbReference type="Gene3D" id="3.40.50.300">
    <property type="entry name" value="P-loop containing nucleotide triphosphate hydrolases"/>
    <property type="match status" value="1"/>
</dbReference>
<evidence type="ECO:0000313" key="11">
    <source>
        <dbReference type="Proteomes" id="UP000823891"/>
    </source>
</evidence>
<dbReference type="GO" id="GO:0140359">
    <property type="term" value="F:ABC-type transporter activity"/>
    <property type="evidence" value="ECO:0007669"/>
    <property type="project" value="InterPro"/>
</dbReference>
<dbReference type="Gene3D" id="1.20.1560.10">
    <property type="entry name" value="ABC transporter type 1, transmembrane domain"/>
    <property type="match status" value="1"/>
</dbReference>
<dbReference type="InterPro" id="IPR036640">
    <property type="entry name" value="ABC1_TM_sf"/>
</dbReference>
<gene>
    <name evidence="10" type="ORF">H9761_16890</name>
</gene>
<evidence type="ECO:0000256" key="2">
    <source>
        <dbReference type="ARBA" id="ARBA00022692"/>
    </source>
</evidence>
<dbReference type="SMART" id="SM00382">
    <property type="entry name" value="AAA"/>
    <property type="match status" value="1"/>
</dbReference>
<dbReference type="GO" id="GO:0005886">
    <property type="term" value="C:plasma membrane"/>
    <property type="evidence" value="ECO:0007669"/>
    <property type="project" value="UniProtKB-SubCell"/>
</dbReference>
<feature type="transmembrane region" description="Helical" evidence="7">
    <location>
        <begin position="72"/>
        <end position="92"/>
    </location>
</feature>
<keyword evidence="3" id="KW-0547">Nucleotide-binding</keyword>
<feature type="domain" description="ABC transmembrane type-1" evidence="9">
    <location>
        <begin position="28"/>
        <end position="309"/>
    </location>
</feature>
<evidence type="ECO:0000256" key="7">
    <source>
        <dbReference type="SAM" id="Phobius"/>
    </source>
</evidence>
<dbReference type="InterPro" id="IPR003593">
    <property type="entry name" value="AAA+_ATPase"/>
</dbReference>
<dbReference type="GO" id="GO:0016887">
    <property type="term" value="F:ATP hydrolysis activity"/>
    <property type="evidence" value="ECO:0007669"/>
    <property type="project" value="InterPro"/>
</dbReference>
<keyword evidence="2 7" id="KW-0812">Transmembrane</keyword>
<name>A0A9D2SSB3_9FIRM</name>
<dbReference type="Pfam" id="PF00005">
    <property type="entry name" value="ABC_tran"/>
    <property type="match status" value="1"/>
</dbReference>
<dbReference type="PANTHER" id="PTHR24221">
    <property type="entry name" value="ATP-BINDING CASSETTE SUB-FAMILY B"/>
    <property type="match status" value="1"/>
</dbReference>
<accession>A0A9D2SSB3</accession>
<evidence type="ECO:0000256" key="1">
    <source>
        <dbReference type="ARBA" id="ARBA00004651"/>
    </source>
</evidence>
<keyword evidence="6 7" id="KW-0472">Membrane</keyword>
<evidence type="ECO:0000256" key="5">
    <source>
        <dbReference type="ARBA" id="ARBA00022989"/>
    </source>
</evidence>
<dbReference type="PANTHER" id="PTHR24221:SF654">
    <property type="entry name" value="ATP-BINDING CASSETTE SUB-FAMILY B MEMBER 6"/>
    <property type="match status" value="1"/>
</dbReference>
<dbReference type="PROSITE" id="PS50893">
    <property type="entry name" value="ABC_TRANSPORTER_2"/>
    <property type="match status" value="1"/>
</dbReference>
<feature type="transmembrane region" description="Helical" evidence="7">
    <location>
        <begin position="138"/>
        <end position="159"/>
    </location>
</feature>
<evidence type="ECO:0000259" key="9">
    <source>
        <dbReference type="PROSITE" id="PS50929"/>
    </source>
</evidence>
<dbReference type="Proteomes" id="UP000823891">
    <property type="component" value="Unassembled WGS sequence"/>
</dbReference>
<comment type="subcellular location">
    <subcellularLocation>
        <location evidence="1">Cell membrane</location>
        <topology evidence="1">Multi-pass membrane protein</topology>
    </subcellularLocation>
</comment>
<evidence type="ECO:0000256" key="3">
    <source>
        <dbReference type="ARBA" id="ARBA00022741"/>
    </source>
</evidence>
<reference evidence="10" key="1">
    <citation type="journal article" date="2021" name="PeerJ">
        <title>Extensive microbial diversity within the chicken gut microbiome revealed by metagenomics and culture.</title>
        <authorList>
            <person name="Gilroy R."/>
            <person name="Ravi A."/>
            <person name="Getino M."/>
            <person name="Pursley I."/>
            <person name="Horton D.L."/>
            <person name="Alikhan N.F."/>
            <person name="Baker D."/>
            <person name="Gharbi K."/>
            <person name="Hall N."/>
            <person name="Watson M."/>
            <person name="Adriaenssens E.M."/>
            <person name="Foster-Nyarko E."/>
            <person name="Jarju S."/>
            <person name="Secka A."/>
            <person name="Antonio M."/>
            <person name="Oren A."/>
            <person name="Chaudhuri R.R."/>
            <person name="La Ragione R."/>
            <person name="Hildebrand F."/>
            <person name="Pallen M.J."/>
        </authorList>
    </citation>
    <scope>NUCLEOTIDE SEQUENCE</scope>
    <source>
        <strain evidence="10">USAMLcec2-132</strain>
    </source>
</reference>
<organism evidence="10 11">
    <name type="scientific">Candidatus Eisenbergiella merdavium</name>
    <dbReference type="NCBI Taxonomy" id="2838551"/>
    <lineage>
        <taxon>Bacteria</taxon>
        <taxon>Bacillati</taxon>
        <taxon>Bacillota</taxon>
        <taxon>Clostridia</taxon>
        <taxon>Lachnospirales</taxon>
        <taxon>Lachnospiraceae</taxon>
        <taxon>Eisenbergiella</taxon>
    </lineage>
</organism>
<dbReference type="EMBL" id="DWWS01000062">
    <property type="protein sequence ID" value="HJC25352.1"/>
    <property type="molecule type" value="Genomic_DNA"/>
</dbReference>
<proteinExistence type="predicted"/>
<dbReference type="InterPro" id="IPR003439">
    <property type="entry name" value="ABC_transporter-like_ATP-bd"/>
</dbReference>
<dbReference type="CDD" id="cd03228">
    <property type="entry name" value="ABCC_MRP_Like"/>
    <property type="match status" value="1"/>
</dbReference>
<comment type="caution">
    <text evidence="10">The sequence shown here is derived from an EMBL/GenBank/DDBJ whole genome shotgun (WGS) entry which is preliminary data.</text>
</comment>
<evidence type="ECO:0000256" key="6">
    <source>
        <dbReference type="ARBA" id="ARBA00023136"/>
    </source>
</evidence>